<feature type="compositionally biased region" description="Basic and acidic residues" evidence="9">
    <location>
        <begin position="529"/>
        <end position="549"/>
    </location>
</feature>
<gene>
    <name evidence="13" type="ORF">K435DRAFT_861048</name>
</gene>
<feature type="domain" description="ABC transporter" evidence="11">
    <location>
        <begin position="1188"/>
        <end position="1426"/>
    </location>
</feature>
<organism evidence="13 14">
    <name type="scientific">Dendrothele bispora (strain CBS 962.96)</name>
    <dbReference type="NCBI Taxonomy" id="1314807"/>
    <lineage>
        <taxon>Eukaryota</taxon>
        <taxon>Fungi</taxon>
        <taxon>Dikarya</taxon>
        <taxon>Basidiomycota</taxon>
        <taxon>Agaricomycotina</taxon>
        <taxon>Agaricomycetes</taxon>
        <taxon>Agaricomycetidae</taxon>
        <taxon>Agaricales</taxon>
        <taxon>Agaricales incertae sedis</taxon>
        <taxon>Dendrothele</taxon>
    </lineage>
</organism>
<feature type="region of interest" description="Disordered" evidence="9">
    <location>
        <begin position="76"/>
        <end position="156"/>
    </location>
</feature>
<feature type="transmembrane region" description="Helical" evidence="10">
    <location>
        <begin position="1006"/>
        <end position="1025"/>
    </location>
</feature>
<evidence type="ECO:0000313" key="13">
    <source>
        <dbReference type="EMBL" id="THU93919.1"/>
    </source>
</evidence>
<name>A0A4S8LW96_DENBC</name>
<dbReference type="InterPro" id="IPR050173">
    <property type="entry name" value="ABC_transporter_C-like"/>
</dbReference>
<keyword evidence="3" id="KW-0813">Transport</keyword>
<protein>
    <submittedName>
        <fullName evidence="13">Multidrug resistance-associated ABC transporter</fullName>
    </submittedName>
</protein>
<evidence type="ECO:0000256" key="8">
    <source>
        <dbReference type="ARBA" id="ARBA00023136"/>
    </source>
</evidence>
<feature type="domain" description="ABC transporter" evidence="11">
    <location>
        <begin position="588"/>
        <end position="809"/>
    </location>
</feature>
<dbReference type="SMART" id="SM00382">
    <property type="entry name" value="AAA"/>
    <property type="match status" value="2"/>
</dbReference>
<dbReference type="PROSITE" id="PS00211">
    <property type="entry name" value="ABC_TRANSPORTER_1"/>
    <property type="match status" value="2"/>
</dbReference>
<dbReference type="CDD" id="cd03244">
    <property type="entry name" value="ABCC_MRP_domain2"/>
    <property type="match status" value="1"/>
</dbReference>
<dbReference type="GO" id="GO:0016020">
    <property type="term" value="C:membrane"/>
    <property type="evidence" value="ECO:0007669"/>
    <property type="project" value="UniProtKB-SubCell"/>
</dbReference>
<comment type="similarity">
    <text evidence="2">Belongs to the ABC transporter superfamily. ABCC family. Conjugate transporter (TC 3.A.1.208) subfamily.</text>
</comment>
<dbReference type="InterPro" id="IPR003439">
    <property type="entry name" value="ABC_transporter-like_ATP-bd"/>
</dbReference>
<feature type="compositionally biased region" description="Basic and acidic residues" evidence="9">
    <location>
        <begin position="109"/>
        <end position="119"/>
    </location>
</feature>
<dbReference type="InterPro" id="IPR027417">
    <property type="entry name" value="P-loop_NTPase"/>
</dbReference>
<dbReference type="Pfam" id="PF00005">
    <property type="entry name" value="ABC_tran"/>
    <property type="match status" value="2"/>
</dbReference>
<dbReference type="FunFam" id="1.20.1560.10:FF:000010">
    <property type="entry name" value="Multidrug resistance-associated ABC transporter"/>
    <property type="match status" value="1"/>
</dbReference>
<dbReference type="CDD" id="cd18597">
    <property type="entry name" value="ABC_6TM_YOR1_D1_like"/>
    <property type="match status" value="1"/>
</dbReference>
<dbReference type="GO" id="GO:0016887">
    <property type="term" value="F:ATP hydrolysis activity"/>
    <property type="evidence" value="ECO:0007669"/>
    <property type="project" value="InterPro"/>
</dbReference>
<dbReference type="Gene3D" id="1.20.1560.10">
    <property type="entry name" value="ABC transporter type 1, transmembrane domain"/>
    <property type="match status" value="2"/>
</dbReference>
<dbReference type="PROSITE" id="PS50893">
    <property type="entry name" value="ABC_TRANSPORTER_2"/>
    <property type="match status" value="2"/>
</dbReference>
<feature type="domain" description="ABC transmembrane type-1" evidence="12">
    <location>
        <begin position="175"/>
        <end position="481"/>
    </location>
</feature>
<keyword evidence="8 10" id="KW-0472">Membrane</keyword>
<evidence type="ECO:0000256" key="9">
    <source>
        <dbReference type="SAM" id="MobiDB-lite"/>
    </source>
</evidence>
<evidence type="ECO:0000259" key="12">
    <source>
        <dbReference type="PROSITE" id="PS50929"/>
    </source>
</evidence>
<feature type="transmembrane region" description="Helical" evidence="10">
    <location>
        <begin position="1122"/>
        <end position="1144"/>
    </location>
</feature>
<sequence length="1445" mass="160751">MKFPNIFHPTPAPPNFAGGKVIPEANATIISKVFYWWVNPLLSVGYTRPLQKDDLWPLPPSRSTNALSDNLEKAFYSRCPPEKRPRHLRDVGGLPTNDDNTDSQSNTDGRNDDPEKQTEEQDTGQPPPGSSDTGGGEKSSGKLEESGKEKDSKEKPLYDESLPKAIHQQFFVTWWIAGVVLLCAQILTTTTPLLNRVLLNWLVESFAWFQLDEEQREQFGINRPRGIGYGIGLAFALFVMQEAASLMNNYNLQMTMGVGLSTRAGVIGAIFRKSLRLSGRSRAEHSVGQITTMISTDCTRMDHFAQYGHHLWVAPIQIIVGLGLLIGTLGYSALVGIGLIWFIEKKVLILGVPIQGALVYIMFQQRLKGVKITDQRMKLTTEILQGIRLLKFYGWEDFYISKVTGLRKGELDAVRKSTVATGTLIGTMTFIPILASVLSFITYSLSGHDLNVAIIFTSLMFFNNVQMPLIILPMVLSALSDMMVAIKRISTFLTAEEQPDPYLIDDQAKHAIIVDGDFAWDAMKGIDSGDKAKKDEEKDTKKEDKTDKKKKDKKKAKKGKDGKEEESILPVTASAPDPTGDDEKEKGKEKSDGTETQEEPFKLKDLNLTIPRGAFVAIVGRVGSGKSSILQSLVGEMRRDRGDIIFGGSCAYVPQTPWIRNATVKENIVFGNQDDEKRFREVIHACSLEHDLELFTQGENTEIGEKGINLSGGQKARVALARAAYSPSEIILLDDPLSAVDSHVGKWILENCLLTGPFANRTRVLVTHALHFLDQTDYVYIVEDGAIREHGTYEDLMRDSPVFARLMEDYGKKESSDAKNTKQEDPQKKTEDLMKQKDDPLMQAEERMVGAVSWNTYKKYLRAAGGLSWAPAILLSVTIMQVSQVGNNLMLGYWTAQSIRGFTQGDYMALYVSFGVAQALSAFFLTLFFVIVGVRASLSFFKAALGHVMKSPISFFDTTPMGRVLSRFSKDQDVLDATLPMTMMQFLSIFSSVLGTIGLVFYTFPYLGIIFAPLTVLYWIVFVYYRRNSVEVKRIDSLMRSTFYSSYAETLTGLATIRAYRDEQRSITHAETGLDLENRAYYMTITFQHWLSVRLDLFANIVILGIALFAAGFRSSVNPARIAVVLSYALNITQVFAQLITAFAQNEQNMNAVERLIVYTELPAEADTTLEPVKDLPMSWPSKGEITFKDVDLIYREGLPLVLRDVTFSVKPGEKIGIVGRTGSGKSSLLQALFRIVEVQKGSIQIDGHDIRSISLGVLRTRLALVPQDSTMFLGTLRQNLDPMGTKTDAELISTLKRAWLLPSDGTTDPAAEAKFSLDATVGDEGSNFSAGEKQLLALCRALVKDSRVIALDEATSSVDVETDAKLQKTIQTEFANSTLLCIAHRLNTIAHYDRVLVMDAGRVAEFGTVLELFDKEESIFRSLCDEADLRREDVTRIRAAHRSQ</sequence>
<feature type="transmembrane region" description="Helical" evidence="10">
    <location>
        <begin position="347"/>
        <end position="363"/>
    </location>
</feature>
<reference evidence="13 14" key="1">
    <citation type="journal article" date="2019" name="Nat. Ecol. Evol.">
        <title>Megaphylogeny resolves global patterns of mushroom evolution.</title>
        <authorList>
            <person name="Varga T."/>
            <person name="Krizsan K."/>
            <person name="Foldi C."/>
            <person name="Dima B."/>
            <person name="Sanchez-Garcia M."/>
            <person name="Sanchez-Ramirez S."/>
            <person name="Szollosi G.J."/>
            <person name="Szarkandi J.G."/>
            <person name="Papp V."/>
            <person name="Albert L."/>
            <person name="Andreopoulos W."/>
            <person name="Angelini C."/>
            <person name="Antonin V."/>
            <person name="Barry K.W."/>
            <person name="Bougher N.L."/>
            <person name="Buchanan P."/>
            <person name="Buyck B."/>
            <person name="Bense V."/>
            <person name="Catcheside P."/>
            <person name="Chovatia M."/>
            <person name="Cooper J."/>
            <person name="Damon W."/>
            <person name="Desjardin D."/>
            <person name="Finy P."/>
            <person name="Geml J."/>
            <person name="Haridas S."/>
            <person name="Hughes K."/>
            <person name="Justo A."/>
            <person name="Karasinski D."/>
            <person name="Kautmanova I."/>
            <person name="Kiss B."/>
            <person name="Kocsube S."/>
            <person name="Kotiranta H."/>
            <person name="LaButti K.M."/>
            <person name="Lechner B.E."/>
            <person name="Liimatainen K."/>
            <person name="Lipzen A."/>
            <person name="Lukacs Z."/>
            <person name="Mihaltcheva S."/>
            <person name="Morgado L.N."/>
            <person name="Niskanen T."/>
            <person name="Noordeloos M.E."/>
            <person name="Ohm R.A."/>
            <person name="Ortiz-Santana B."/>
            <person name="Ovrebo C."/>
            <person name="Racz N."/>
            <person name="Riley R."/>
            <person name="Savchenko A."/>
            <person name="Shiryaev A."/>
            <person name="Soop K."/>
            <person name="Spirin V."/>
            <person name="Szebenyi C."/>
            <person name="Tomsovsky M."/>
            <person name="Tulloss R.E."/>
            <person name="Uehling J."/>
            <person name="Grigoriev I.V."/>
            <person name="Vagvolgyi C."/>
            <person name="Papp T."/>
            <person name="Martin F.M."/>
            <person name="Miettinen O."/>
            <person name="Hibbett D.S."/>
            <person name="Nagy L.G."/>
        </authorList>
    </citation>
    <scope>NUCLEOTIDE SEQUENCE [LARGE SCALE GENOMIC DNA]</scope>
    <source>
        <strain evidence="13 14">CBS 962.96</strain>
    </source>
</reference>
<keyword evidence="5" id="KW-0547">Nucleotide-binding</keyword>
<dbReference type="FunFam" id="3.40.50.300:FF:000565">
    <property type="entry name" value="ABC bile acid transporter"/>
    <property type="match status" value="1"/>
</dbReference>
<comment type="subcellular location">
    <subcellularLocation>
        <location evidence="1">Membrane</location>
        <topology evidence="1">Multi-pass membrane protein</topology>
    </subcellularLocation>
</comment>
<feature type="compositionally biased region" description="Basic and acidic residues" evidence="9">
    <location>
        <begin position="581"/>
        <end position="603"/>
    </location>
</feature>
<evidence type="ECO:0000256" key="4">
    <source>
        <dbReference type="ARBA" id="ARBA00022692"/>
    </source>
</evidence>
<feature type="transmembrane region" description="Helical" evidence="10">
    <location>
        <begin position="311"/>
        <end position="341"/>
    </location>
</feature>
<feature type="transmembrane region" description="Helical" evidence="10">
    <location>
        <begin position="226"/>
        <end position="244"/>
    </location>
</feature>
<evidence type="ECO:0000256" key="2">
    <source>
        <dbReference type="ARBA" id="ARBA00009726"/>
    </source>
</evidence>
<evidence type="ECO:0000256" key="1">
    <source>
        <dbReference type="ARBA" id="ARBA00004141"/>
    </source>
</evidence>
<dbReference type="EMBL" id="ML179236">
    <property type="protein sequence ID" value="THU93919.1"/>
    <property type="molecule type" value="Genomic_DNA"/>
</dbReference>
<evidence type="ECO:0000256" key="6">
    <source>
        <dbReference type="ARBA" id="ARBA00022840"/>
    </source>
</evidence>
<dbReference type="Gene3D" id="3.40.50.300">
    <property type="entry name" value="P-loop containing nucleotide triphosphate hydrolases"/>
    <property type="match status" value="2"/>
</dbReference>
<feature type="domain" description="ABC transmembrane type-1" evidence="12">
    <location>
        <begin position="872"/>
        <end position="1145"/>
    </location>
</feature>
<keyword evidence="6" id="KW-0067">ATP-binding</keyword>
<evidence type="ECO:0000256" key="10">
    <source>
        <dbReference type="SAM" id="Phobius"/>
    </source>
</evidence>
<feature type="transmembrane region" description="Helical" evidence="10">
    <location>
        <begin position="452"/>
        <end position="479"/>
    </location>
</feature>
<dbReference type="FunFam" id="3.40.50.300:FF:000997">
    <property type="entry name" value="Multidrug resistance-associated protein 1"/>
    <property type="match status" value="1"/>
</dbReference>
<dbReference type="Pfam" id="PF00664">
    <property type="entry name" value="ABC_membrane"/>
    <property type="match status" value="2"/>
</dbReference>
<keyword evidence="4 10" id="KW-0812">Transmembrane</keyword>
<dbReference type="SUPFAM" id="SSF52540">
    <property type="entry name" value="P-loop containing nucleoside triphosphate hydrolases"/>
    <property type="match status" value="2"/>
</dbReference>
<dbReference type="PROSITE" id="PS50929">
    <property type="entry name" value="ABC_TM1F"/>
    <property type="match status" value="2"/>
</dbReference>
<keyword evidence="14" id="KW-1185">Reference proteome</keyword>
<dbReference type="InterPro" id="IPR036640">
    <property type="entry name" value="ABC1_TM_sf"/>
</dbReference>
<feature type="transmembrane region" description="Helical" evidence="10">
    <location>
        <begin position="867"/>
        <end position="887"/>
    </location>
</feature>
<feature type="region of interest" description="Disordered" evidence="9">
    <location>
        <begin position="529"/>
        <end position="603"/>
    </location>
</feature>
<feature type="region of interest" description="Disordered" evidence="9">
    <location>
        <begin position="813"/>
        <end position="836"/>
    </location>
</feature>
<evidence type="ECO:0000256" key="3">
    <source>
        <dbReference type="ARBA" id="ARBA00022448"/>
    </source>
</evidence>
<dbReference type="OrthoDB" id="6500128at2759"/>
<feature type="compositionally biased region" description="Low complexity" evidence="9">
    <location>
        <begin position="96"/>
        <end position="108"/>
    </location>
</feature>
<evidence type="ECO:0000256" key="5">
    <source>
        <dbReference type="ARBA" id="ARBA00022741"/>
    </source>
</evidence>
<dbReference type="InterPro" id="IPR003593">
    <property type="entry name" value="AAA+_ATPase"/>
</dbReference>
<evidence type="ECO:0000259" key="11">
    <source>
        <dbReference type="PROSITE" id="PS50893"/>
    </source>
</evidence>
<dbReference type="CDD" id="cd18606">
    <property type="entry name" value="ABC_6TM_YOR1_D2_like"/>
    <property type="match status" value="1"/>
</dbReference>
<dbReference type="GO" id="GO:0140359">
    <property type="term" value="F:ABC-type transporter activity"/>
    <property type="evidence" value="ECO:0007669"/>
    <property type="project" value="InterPro"/>
</dbReference>
<accession>A0A4S8LW96</accession>
<dbReference type="Proteomes" id="UP000297245">
    <property type="component" value="Unassembled WGS sequence"/>
</dbReference>
<dbReference type="InterPro" id="IPR017871">
    <property type="entry name" value="ABC_transporter-like_CS"/>
</dbReference>
<evidence type="ECO:0000256" key="7">
    <source>
        <dbReference type="ARBA" id="ARBA00022989"/>
    </source>
</evidence>
<proteinExistence type="inferred from homology"/>
<feature type="compositionally biased region" description="Basic and acidic residues" evidence="9">
    <location>
        <begin position="139"/>
        <end position="156"/>
    </location>
</feature>
<dbReference type="GO" id="GO:0005524">
    <property type="term" value="F:ATP binding"/>
    <property type="evidence" value="ECO:0007669"/>
    <property type="project" value="UniProtKB-KW"/>
</dbReference>
<feature type="transmembrane region" description="Helical" evidence="10">
    <location>
        <begin position="907"/>
        <end position="932"/>
    </location>
</feature>
<dbReference type="PANTHER" id="PTHR24223">
    <property type="entry name" value="ATP-BINDING CASSETTE SUB-FAMILY C"/>
    <property type="match status" value="1"/>
</dbReference>
<dbReference type="PANTHER" id="PTHR24223:SF456">
    <property type="entry name" value="MULTIDRUG RESISTANCE-ASSOCIATED PROTEIN LETHAL(2)03659"/>
    <property type="match status" value="1"/>
</dbReference>
<dbReference type="FunFam" id="1.20.1560.10:FF:000006">
    <property type="entry name" value="ATP-binding cassette, sub-family C (CFTR/MRP), member 9"/>
    <property type="match status" value="1"/>
</dbReference>
<dbReference type="SUPFAM" id="SSF90123">
    <property type="entry name" value="ABC transporter transmembrane region"/>
    <property type="match status" value="2"/>
</dbReference>
<keyword evidence="7 10" id="KW-1133">Transmembrane helix</keyword>
<evidence type="ECO:0000313" key="14">
    <source>
        <dbReference type="Proteomes" id="UP000297245"/>
    </source>
</evidence>
<feature type="transmembrane region" description="Helical" evidence="10">
    <location>
        <begin position="1097"/>
        <end position="1116"/>
    </location>
</feature>
<dbReference type="InterPro" id="IPR011527">
    <property type="entry name" value="ABC1_TM_dom"/>
</dbReference>
<dbReference type="CDD" id="cd03250">
    <property type="entry name" value="ABCC_MRP_domain1"/>
    <property type="match status" value="1"/>
</dbReference>
<feature type="transmembrane region" description="Helical" evidence="10">
    <location>
        <begin position="424"/>
        <end position="446"/>
    </location>
</feature>
<feature type="transmembrane region" description="Helical" evidence="10">
    <location>
        <begin position="172"/>
        <end position="194"/>
    </location>
</feature>